<comment type="catalytic activity">
    <reaction evidence="1">
        <text>a long-chain fatty acyl-CoA + 2 NADPH + 2 H(+) = a long-chain primary fatty alcohol + 2 NADP(+) + CoA</text>
        <dbReference type="Rhea" id="RHEA:52716"/>
        <dbReference type="ChEBI" id="CHEBI:15378"/>
        <dbReference type="ChEBI" id="CHEBI:57287"/>
        <dbReference type="ChEBI" id="CHEBI:57783"/>
        <dbReference type="ChEBI" id="CHEBI:58349"/>
        <dbReference type="ChEBI" id="CHEBI:77396"/>
        <dbReference type="ChEBI" id="CHEBI:83139"/>
        <dbReference type="EC" id="1.2.1.84"/>
    </reaction>
</comment>
<dbReference type="VEuPathDB" id="FungiDB:ASPGLDRAFT_67980"/>
<keyword evidence="1" id="KW-0560">Oxidoreductase</keyword>
<evidence type="ECO:0000313" key="3">
    <source>
        <dbReference type="EMBL" id="OJJ82552.1"/>
    </source>
</evidence>
<keyword evidence="1" id="KW-0444">Lipid biosynthesis</keyword>
<dbReference type="PANTHER" id="PTHR11011:SF45">
    <property type="entry name" value="FATTY ACYL-COA REDUCTASE CG8306-RELATED"/>
    <property type="match status" value="1"/>
</dbReference>
<evidence type="ECO:0000256" key="1">
    <source>
        <dbReference type="RuleBase" id="RU363097"/>
    </source>
</evidence>
<keyword evidence="1" id="KW-0443">Lipid metabolism</keyword>
<dbReference type="InterPro" id="IPR026055">
    <property type="entry name" value="FAR"/>
</dbReference>
<dbReference type="EC" id="1.2.1.84" evidence="1"/>
<dbReference type="GO" id="GO:0080019">
    <property type="term" value="F:alcohol-forming very long-chain fatty acyl-CoA reductase activity"/>
    <property type="evidence" value="ECO:0007669"/>
    <property type="project" value="InterPro"/>
</dbReference>
<dbReference type="Proteomes" id="UP000184300">
    <property type="component" value="Unassembled WGS sequence"/>
</dbReference>
<proteinExistence type="inferred from homology"/>
<evidence type="ECO:0000313" key="4">
    <source>
        <dbReference type="Proteomes" id="UP000184300"/>
    </source>
</evidence>
<organism evidence="3 4">
    <name type="scientific">Aspergillus glaucus CBS 516.65</name>
    <dbReference type="NCBI Taxonomy" id="1160497"/>
    <lineage>
        <taxon>Eukaryota</taxon>
        <taxon>Fungi</taxon>
        <taxon>Dikarya</taxon>
        <taxon>Ascomycota</taxon>
        <taxon>Pezizomycotina</taxon>
        <taxon>Eurotiomycetes</taxon>
        <taxon>Eurotiomycetidae</taxon>
        <taxon>Eurotiales</taxon>
        <taxon>Aspergillaceae</taxon>
        <taxon>Aspergillus</taxon>
        <taxon>Aspergillus subgen. Aspergillus</taxon>
    </lineage>
</organism>
<evidence type="ECO:0000259" key="2">
    <source>
        <dbReference type="Pfam" id="PF07993"/>
    </source>
</evidence>
<dbReference type="OrthoDB" id="429813at2759"/>
<keyword evidence="1" id="KW-0521">NADP</keyword>
<dbReference type="RefSeq" id="XP_022399250.1">
    <property type="nucleotide sequence ID" value="XM_022549211.1"/>
</dbReference>
<feature type="domain" description="Thioester reductase (TE)" evidence="2">
    <location>
        <begin position="12"/>
        <end position="260"/>
    </location>
</feature>
<dbReference type="Gene3D" id="3.40.50.720">
    <property type="entry name" value="NAD(P)-binding Rossmann-like Domain"/>
    <property type="match status" value="1"/>
</dbReference>
<comment type="similarity">
    <text evidence="1">Belongs to the fatty acyl-CoA reductase family.</text>
</comment>
<name>A0A1L9VFE5_ASPGL</name>
<comment type="function">
    <text evidence="1">Catalyzes the reduction of fatty acyl-CoA to fatty alcohols.</text>
</comment>
<keyword evidence="4" id="KW-1185">Reference proteome</keyword>
<dbReference type="AlphaFoldDB" id="A0A1L9VFE5"/>
<dbReference type="PANTHER" id="PTHR11011">
    <property type="entry name" value="MALE STERILITY PROTEIN 2-RELATED"/>
    <property type="match status" value="1"/>
</dbReference>
<gene>
    <name evidence="3" type="ORF">ASPGLDRAFT_67980</name>
</gene>
<dbReference type="GO" id="GO:0035336">
    <property type="term" value="P:long-chain fatty-acyl-CoA metabolic process"/>
    <property type="evidence" value="ECO:0007669"/>
    <property type="project" value="TreeGrafter"/>
</dbReference>
<dbReference type="SUPFAM" id="SSF51735">
    <property type="entry name" value="NAD(P)-binding Rossmann-fold domains"/>
    <property type="match status" value="1"/>
</dbReference>
<dbReference type="STRING" id="1160497.A0A1L9VFE5"/>
<dbReference type="GO" id="GO:0102965">
    <property type="term" value="F:alcohol-forming long-chain fatty acyl-CoA reductase activity"/>
    <property type="evidence" value="ECO:0007669"/>
    <property type="project" value="UniProtKB-EC"/>
</dbReference>
<dbReference type="GeneID" id="34465471"/>
<reference evidence="4" key="1">
    <citation type="journal article" date="2017" name="Genome Biol.">
        <title>Comparative genomics reveals high biological diversity and specific adaptations in the industrially and medically important fungal genus Aspergillus.</title>
        <authorList>
            <person name="de Vries R.P."/>
            <person name="Riley R."/>
            <person name="Wiebenga A."/>
            <person name="Aguilar-Osorio G."/>
            <person name="Amillis S."/>
            <person name="Uchima C.A."/>
            <person name="Anderluh G."/>
            <person name="Asadollahi M."/>
            <person name="Askin M."/>
            <person name="Barry K."/>
            <person name="Battaglia E."/>
            <person name="Bayram O."/>
            <person name="Benocci T."/>
            <person name="Braus-Stromeyer S.A."/>
            <person name="Caldana C."/>
            <person name="Canovas D."/>
            <person name="Cerqueira G.C."/>
            <person name="Chen F."/>
            <person name="Chen W."/>
            <person name="Choi C."/>
            <person name="Clum A."/>
            <person name="Dos Santos R.A."/>
            <person name="Damasio A.R."/>
            <person name="Diallinas G."/>
            <person name="Emri T."/>
            <person name="Fekete E."/>
            <person name="Flipphi M."/>
            <person name="Freyberg S."/>
            <person name="Gallo A."/>
            <person name="Gournas C."/>
            <person name="Habgood R."/>
            <person name="Hainaut M."/>
            <person name="Harispe M.L."/>
            <person name="Henrissat B."/>
            <person name="Hilden K.S."/>
            <person name="Hope R."/>
            <person name="Hossain A."/>
            <person name="Karabika E."/>
            <person name="Karaffa L."/>
            <person name="Karanyi Z."/>
            <person name="Krasevec N."/>
            <person name="Kuo A."/>
            <person name="Kusch H."/>
            <person name="LaButti K."/>
            <person name="Lagendijk E.L."/>
            <person name="Lapidus A."/>
            <person name="Levasseur A."/>
            <person name="Lindquist E."/>
            <person name="Lipzen A."/>
            <person name="Logrieco A.F."/>
            <person name="MacCabe A."/>
            <person name="Maekelae M.R."/>
            <person name="Malavazi I."/>
            <person name="Melin P."/>
            <person name="Meyer V."/>
            <person name="Mielnichuk N."/>
            <person name="Miskei M."/>
            <person name="Molnar A.P."/>
            <person name="Mule G."/>
            <person name="Ngan C.Y."/>
            <person name="Orejas M."/>
            <person name="Orosz E."/>
            <person name="Ouedraogo J.P."/>
            <person name="Overkamp K.M."/>
            <person name="Park H.-S."/>
            <person name="Perrone G."/>
            <person name="Piumi F."/>
            <person name="Punt P.J."/>
            <person name="Ram A.F."/>
            <person name="Ramon A."/>
            <person name="Rauscher S."/>
            <person name="Record E."/>
            <person name="Riano-Pachon D.M."/>
            <person name="Robert V."/>
            <person name="Roehrig J."/>
            <person name="Ruller R."/>
            <person name="Salamov A."/>
            <person name="Salih N.S."/>
            <person name="Samson R.A."/>
            <person name="Sandor E."/>
            <person name="Sanguinetti M."/>
            <person name="Schuetze T."/>
            <person name="Sepcic K."/>
            <person name="Shelest E."/>
            <person name="Sherlock G."/>
            <person name="Sophianopoulou V."/>
            <person name="Squina F.M."/>
            <person name="Sun H."/>
            <person name="Susca A."/>
            <person name="Todd R.B."/>
            <person name="Tsang A."/>
            <person name="Unkles S.E."/>
            <person name="van de Wiele N."/>
            <person name="van Rossen-Uffink D."/>
            <person name="Oliveira J.V."/>
            <person name="Vesth T.C."/>
            <person name="Visser J."/>
            <person name="Yu J.-H."/>
            <person name="Zhou M."/>
            <person name="Andersen M.R."/>
            <person name="Archer D.B."/>
            <person name="Baker S.E."/>
            <person name="Benoit I."/>
            <person name="Brakhage A.A."/>
            <person name="Braus G.H."/>
            <person name="Fischer R."/>
            <person name="Frisvad J.C."/>
            <person name="Goldman G.H."/>
            <person name="Houbraken J."/>
            <person name="Oakley B."/>
            <person name="Pocsi I."/>
            <person name="Scazzocchio C."/>
            <person name="Seiboth B."/>
            <person name="vanKuyk P.A."/>
            <person name="Wortman J."/>
            <person name="Dyer P.S."/>
            <person name="Grigoriev I.V."/>
        </authorList>
    </citation>
    <scope>NUCLEOTIDE SEQUENCE [LARGE SCALE GENOMIC DNA]</scope>
    <source>
        <strain evidence="4">CBS 516.65</strain>
    </source>
</reference>
<dbReference type="EMBL" id="KV878902">
    <property type="protein sequence ID" value="OJJ82552.1"/>
    <property type="molecule type" value="Genomic_DNA"/>
</dbReference>
<sequence>MEGVYLHDARSFLGTATLTRILSKTSPKRIYVLCRRGYEGARERWTSLLPDSIAEALLCSPKITIVDGDIIAEKMSLSDEMWNTLEQTVNITIHSASSINLLSGLPKMSRSVIQPTLELAECSLKFRNLERFVYISTAYCNTHLWRLTEAADVPGQATNTAFTISPFAYAYAKNLTERLITHKFNKHDISNKLLIIRPSVIAPAIEFPYQGFSSPASTPSTVLAASIVLYPGRHMVIVGRCQDPWKETTMDEVPIDVVVDRLLIHTAFATSGCIHAVRGENERFPFEAWWKPLMGERRIPWRVKPAWKEVDWHSSKLHPSARIYKVLGASFAFSQERTLELGERLREKGRGDLRLFEPAGEVYSLTSRRDDIRQMAMAIVKRNKWPKCLVKLLCRKGNEERYKSI</sequence>
<dbReference type="InterPro" id="IPR013120">
    <property type="entry name" value="FAR_NAD-bd"/>
</dbReference>
<protein>
    <recommendedName>
        <fullName evidence="1">Fatty acyl-CoA reductase</fullName>
        <ecNumber evidence="1">1.2.1.84</ecNumber>
    </recommendedName>
</protein>
<dbReference type="InterPro" id="IPR036291">
    <property type="entry name" value="NAD(P)-bd_dom_sf"/>
</dbReference>
<dbReference type="Pfam" id="PF07993">
    <property type="entry name" value="NAD_binding_4"/>
    <property type="match status" value="1"/>
</dbReference>
<dbReference type="GO" id="GO:0005777">
    <property type="term" value="C:peroxisome"/>
    <property type="evidence" value="ECO:0007669"/>
    <property type="project" value="TreeGrafter"/>
</dbReference>
<accession>A0A1L9VFE5</accession>